<dbReference type="GO" id="GO:0000156">
    <property type="term" value="F:phosphorelay response regulator activity"/>
    <property type="evidence" value="ECO:0007669"/>
    <property type="project" value="TreeGrafter"/>
</dbReference>
<dbReference type="GO" id="GO:0032993">
    <property type="term" value="C:protein-DNA complex"/>
    <property type="evidence" value="ECO:0007669"/>
    <property type="project" value="TreeGrafter"/>
</dbReference>
<dbReference type="InterPro" id="IPR036388">
    <property type="entry name" value="WH-like_DNA-bd_sf"/>
</dbReference>
<feature type="modified residue" description="4-aspartylphosphate" evidence="3">
    <location>
        <position position="461"/>
    </location>
</feature>
<sequence length="667" mass="73622">MNGLRSMKFLLVEDDPALAYAVERTLAESYYVSDLATDGAIGYEMATAFAYDCILLDWALPKLNGVALCNQLRSEGNYTPIILMTSRDAHADRVAGLDAGADDYLVKPFSFEELLARIRALLRRSEGMASPVLQWNDLRLDPSSSRVTYRGLRVALTPKEHGLLELFLRHPNRIFSLDNLLDKVWPFDESPGVGAVRTHMRGLRQKLRDVGLLEIVETVYGLGYRLKPAEATSGVATDINEVKVEDTDSLKQRTLSGSSQLDMVALWESLKVSYTQRIRELANLIFNAQPGLFEAAAREQVLREAHTLAGSLGSFGFLAVTQHCRDVEHILSANAYLSVQQLDRLKSLVVSIQEALAAGVPEAVVPKTAVFETVVSERLRLSLPTASENRIEPPLPVASYGRSIQLLVVGGVDLLSAQTMKTALGAISSNHHIAISLVENVAQARRAIFEAVAQPDVVLLDLSGFETLLGEDSDEIGLMREIARSPHPVPVLLLAQGASFADRIRFSRLGVEGVFQQPWRPAEILETAEWVVQKQEPPIAKVLVVDDDLALLKLIKNLLQPWGFRLALLQDPLCFWQTIEQFSPDLVLLDVEMPQVSGLELAQVLRSAPQWHQVPIIFMSVHTDADTIQQVFSVGADDYVRKPIVAPELLARVLGWSARLRSRVGSG</sequence>
<evidence type="ECO:0000256" key="4">
    <source>
        <dbReference type="PROSITE-ProRule" id="PRU01091"/>
    </source>
</evidence>
<evidence type="ECO:0000256" key="2">
    <source>
        <dbReference type="PROSITE-ProRule" id="PRU00110"/>
    </source>
</evidence>
<proteinExistence type="predicted"/>
<feature type="domain" description="HPt" evidence="6">
    <location>
        <begin position="267"/>
        <end position="359"/>
    </location>
</feature>
<dbReference type="InterPro" id="IPR011006">
    <property type="entry name" value="CheY-like_superfamily"/>
</dbReference>
<evidence type="ECO:0000259" key="6">
    <source>
        <dbReference type="PROSITE" id="PS50894"/>
    </source>
</evidence>
<feature type="domain" description="OmpR/PhoB-type" evidence="7">
    <location>
        <begin position="130"/>
        <end position="228"/>
    </location>
</feature>
<dbReference type="GO" id="GO:0005829">
    <property type="term" value="C:cytosol"/>
    <property type="evidence" value="ECO:0007669"/>
    <property type="project" value="TreeGrafter"/>
</dbReference>
<dbReference type="Gene3D" id="1.10.10.10">
    <property type="entry name" value="Winged helix-like DNA-binding domain superfamily/Winged helix DNA-binding domain"/>
    <property type="match status" value="1"/>
</dbReference>
<feature type="domain" description="Response regulatory" evidence="5">
    <location>
        <begin position="8"/>
        <end position="122"/>
    </location>
</feature>
<dbReference type="Gene3D" id="6.10.250.690">
    <property type="match status" value="1"/>
</dbReference>
<keyword evidence="3" id="KW-0597">Phosphoprotein</keyword>
<dbReference type="PROSITE" id="PS50894">
    <property type="entry name" value="HPT"/>
    <property type="match status" value="1"/>
</dbReference>
<dbReference type="CDD" id="cd00383">
    <property type="entry name" value="trans_reg_C"/>
    <property type="match status" value="1"/>
</dbReference>
<dbReference type="Proteomes" id="UP000249354">
    <property type="component" value="Unassembled WGS sequence"/>
</dbReference>
<name>A0A2W4TH24_9CYAN</name>
<dbReference type="Gene3D" id="1.20.120.160">
    <property type="entry name" value="HPT domain"/>
    <property type="match status" value="1"/>
</dbReference>
<dbReference type="InterPro" id="IPR036641">
    <property type="entry name" value="HPT_dom_sf"/>
</dbReference>
<dbReference type="Gene3D" id="3.40.50.2300">
    <property type="match status" value="3"/>
</dbReference>
<feature type="DNA-binding region" description="OmpR/PhoB-type" evidence="4">
    <location>
        <begin position="130"/>
        <end position="228"/>
    </location>
</feature>
<feature type="modified residue" description="4-aspartylphosphate" evidence="3">
    <location>
        <position position="590"/>
    </location>
</feature>
<accession>A0A2W4TH24</accession>
<evidence type="ECO:0000313" key="8">
    <source>
        <dbReference type="EMBL" id="PZO08243.1"/>
    </source>
</evidence>
<dbReference type="SUPFAM" id="SSF47226">
    <property type="entry name" value="Histidine-containing phosphotransfer domain, HPT domain"/>
    <property type="match status" value="1"/>
</dbReference>
<evidence type="ECO:0000256" key="3">
    <source>
        <dbReference type="PROSITE-ProRule" id="PRU00169"/>
    </source>
</evidence>
<dbReference type="InterPro" id="IPR001867">
    <property type="entry name" value="OmpR/PhoB-type_DNA-bd"/>
</dbReference>
<evidence type="ECO:0000259" key="7">
    <source>
        <dbReference type="PROSITE" id="PS51755"/>
    </source>
</evidence>
<dbReference type="Pfam" id="PF00072">
    <property type="entry name" value="Response_reg"/>
    <property type="match status" value="2"/>
</dbReference>
<dbReference type="AlphaFoldDB" id="A0A2W4TH24"/>
<dbReference type="InterPro" id="IPR008207">
    <property type="entry name" value="Sig_transdc_His_kin_Hpt_dom"/>
</dbReference>
<dbReference type="InterPro" id="IPR016032">
    <property type="entry name" value="Sig_transdc_resp-reg_C-effctor"/>
</dbReference>
<dbReference type="PANTHER" id="PTHR48111">
    <property type="entry name" value="REGULATOR OF RPOS"/>
    <property type="match status" value="1"/>
</dbReference>
<dbReference type="InterPro" id="IPR001789">
    <property type="entry name" value="Sig_transdc_resp-reg_receiver"/>
</dbReference>
<dbReference type="PROSITE" id="PS51755">
    <property type="entry name" value="OMPR_PHOB"/>
    <property type="match status" value="1"/>
</dbReference>
<evidence type="ECO:0000256" key="1">
    <source>
        <dbReference type="ARBA" id="ARBA00023125"/>
    </source>
</evidence>
<dbReference type="CDD" id="cd00156">
    <property type="entry name" value="REC"/>
    <property type="match status" value="1"/>
</dbReference>
<keyword evidence="1 4" id="KW-0238">DNA-binding</keyword>
<feature type="modified residue" description="Phosphohistidine" evidence="2">
    <location>
        <position position="306"/>
    </location>
</feature>
<dbReference type="PANTHER" id="PTHR48111:SF15">
    <property type="entry name" value="OMPR SUBFAMILY"/>
    <property type="match status" value="1"/>
</dbReference>
<feature type="domain" description="Response regulatory" evidence="5">
    <location>
        <begin position="406"/>
        <end position="532"/>
    </location>
</feature>
<gene>
    <name evidence="8" type="ORF">DCF25_22380</name>
</gene>
<evidence type="ECO:0000313" key="9">
    <source>
        <dbReference type="Proteomes" id="UP000249354"/>
    </source>
</evidence>
<dbReference type="PROSITE" id="PS50110">
    <property type="entry name" value="RESPONSE_REGULATORY"/>
    <property type="match status" value="3"/>
</dbReference>
<dbReference type="SUPFAM" id="SSF46894">
    <property type="entry name" value="C-terminal effector domain of the bipartite response regulators"/>
    <property type="match status" value="1"/>
</dbReference>
<reference evidence="8 9" key="2">
    <citation type="submission" date="2018-06" db="EMBL/GenBank/DDBJ databases">
        <title>Metagenomic assembly of (sub)arctic Cyanobacteria and their associated microbiome from non-axenic cultures.</title>
        <authorList>
            <person name="Baurain D."/>
        </authorList>
    </citation>
    <scope>NUCLEOTIDE SEQUENCE [LARGE SCALE GENOMIC DNA]</scope>
    <source>
        <strain evidence="8">ULC129bin1</strain>
    </source>
</reference>
<dbReference type="SMART" id="SM00862">
    <property type="entry name" value="Trans_reg_C"/>
    <property type="match status" value="1"/>
</dbReference>
<dbReference type="GO" id="GO:0000976">
    <property type="term" value="F:transcription cis-regulatory region binding"/>
    <property type="evidence" value="ECO:0007669"/>
    <property type="project" value="TreeGrafter"/>
</dbReference>
<dbReference type="InterPro" id="IPR039420">
    <property type="entry name" value="WalR-like"/>
</dbReference>
<dbReference type="Pfam" id="PF00486">
    <property type="entry name" value="Trans_reg_C"/>
    <property type="match status" value="1"/>
</dbReference>
<dbReference type="EMBL" id="QBMC01000283">
    <property type="protein sequence ID" value="PZO08243.1"/>
    <property type="molecule type" value="Genomic_DNA"/>
</dbReference>
<comment type="caution">
    <text evidence="8">The sequence shown here is derived from an EMBL/GenBank/DDBJ whole genome shotgun (WGS) entry which is preliminary data.</text>
</comment>
<evidence type="ECO:0000259" key="5">
    <source>
        <dbReference type="PROSITE" id="PS50110"/>
    </source>
</evidence>
<feature type="modified residue" description="4-aspartylphosphate" evidence="3">
    <location>
        <position position="57"/>
    </location>
</feature>
<reference evidence="9" key="1">
    <citation type="submission" date="2018-04" db="EMBL/GenBank/DDBJ databases">
        <authorList>
            <person name="Cornet L."/>
        </authorList>
    </citation>
    <scope>NUCLEOTIDE SEQUENCE [LARGE SCALE GENOMIC DNA]</scope>
</reference>
<protein>
    <submittedName>
        <fullName evidence="8">Transcriptional regulator</fullName>
    </submittedName>
</protein>
<dbReference type="GO" id="GO:0006355">
    <property type="term" value="P:regulation of DNA-templated transcription"/>
    <property type="evidence" value="ECO:0007669"/>
    <property type="project" value="InterPro"/>
</dbReference>
<feature type="domain" description="Response regulatory" evidence="5">
    <location>
        <begin position="541"/>
        <end position="657"/>
    </location>
</feature>
<dbReference type="SUPFAM" id="SSF52172">
    <property type="entry name" value="CheY-like"/>
    <property type="match status" value="3"/>
</dbReference>
<dbReference type="SMART" id="SM00448">
    <property type="entry name" value="REC"/>
    <property type="match status" value="3"/>
</dbReference>
<dbReference type="Pfam" id="PF01627">
    <property type="entry name" value="Hpt"/>
    <property type="match status" value="1"/>
</dbReference>
<organism evidence="8 9">
    <name type="scientific">Leptolyngbya foveolarum</name>
    <dbReference type="NCBI Taxonomy" id="47253"/>
    <lineage>
        <taxon>Bacteria</taxon>
        <taxon>Bacillati</taxon>
        <taxon>Cyanobacteriota</taxon>
        <taxon>Cyanophyceae</taxon>
        <taxon>Leptolyngbyales</taxon>
        <taxon>Leptolyngbyaceae</taxon>
        <taxon>Leptolyngbya group</taxon>
        <taxon>Leptolyngbya</taxon>
    </lineage>
</organism>